<feature type="signal peptide" evidence="1">
    <location>
        <begin position="1"/>
        <end position="21"/>
    </location>
</feature>
<dbReference type="EMBL" id="CP060696">
    <property type="protein sequence ID" value="QNO18017.1"/>
    <property type="molecule type" value="Genomic_DNA"/>
</dbReference>
<evidence type="ECO:0000313" key="3">
    <source>
        <dbReference type="Proteomes" id="UP000516046"/>
    </source>
</evidence>
<evidence type="ECO:0000313" key="2">
    <source>
        <dbReference type="EMBL" id="QNO18017.1"/>
    </source>
</evidence>
<feature type="chain" id="PRO_5028901533" evidence="1">
    <location>
        <begin position="22"/>
        <end position="243"/>
    </location>
</feature>
<protein>
    <submittedName>
        <fullName evidence="2">Uncharacterized protein</fullName>
    </submittedName>
</protein>
<dbReference type="RefSeq" id="WP_212507082.1">
    <property type="nucleotide sequence ID" value="NZ_CP060696.1"/>
</dbReference>
<name>A0A7G9WH55_9FIRM</name>
<proteinExistence type="predicted"/>
<dbReference type="Proteomes" id="UP000516046">
    <property type="component" value="Chromosome"/>
</dbReference>
<evidence type="ECO:0000256" key="1">
    <source>
        <dbReference type="SAM" id="SignalP"/>
    </source>
</evidence>
<sequence length="243" mass="26011">MLATGLAVCLVGSIYAIPAFAGGNVGDIYSDTTQDLQRQYGESYIFKASGLADDDTYTVGNGKVLETFTKEAVSTALGRADGKKMDQMTALYGFRCVGEGETGVYITHHGKTICLFKVKVNSTTAMAQAVGTDASKFSKVEVYHAGITKTIKTQSEMQKLLQGIGQVKLKRLPQNPNISGGEYAISFYPADGSAAYVYADGGSGNFSKRPGCTWNGPVGYYQIQTSSFDLWIKTMKEAFGAAK</sequence>
<dbReference type="AlphaFoldDB" id="A0A7G9WH55"/>
<reference evidence="2 3" key="1">
    <citation type="submission" date="2020-08" db="EMBL/GenBank/DDBJ databases">
        <authorList>
            <person name="Ren C."/>
            <person name="Gu Y."/>
            <person name="Xu Y."/>
        </authorList>
    </citation>
    <scope>NUCLEOTIDE SEQUENCE [LARGE SCALE GENOMIC DNA]</scope>
    <source>
        <strain evidence="2 3">LBM18003</strain>
    </source>
</reference>
<keyword evidence="3" id="KW-1185">Reference proteome</keyword>
<keyword evidence="1" id="KW-0732">Signal</keyword>
<gene>
    <name evidence="2" type="ORF">H6X83_14065</name>
</gene>
<dbReference type="KEGG" id="caml:H6X83_14065"/>
<organism evidence="2 3">
    <name type="scientific">Caproicibacterium amylolyticum</name>
    <dbReference type="NCBI Taxonomy" id="2766537"/>
    <lineage>
        <taxon>Bacteria</taxon>
        <taxon>Bacillati</taxon>
        <taxon>Bacillota</taxon>
        <taxon>Clostridia</taxon>
        <taxon>Eubacteriales</taxon>
        <taxon>Oscillospiraceae</taxon>
        <taxon>Caproicibacterium</taxon>
    </lineage>
</organism>
<accession>A0A7G9WH55</accession>